<proteinExistence type="evidence at transcript level"/>
<protein>
    <submittedName>
        <fullName evidence="4">Serpin</fullName>
    </submittedName>
</protein>
<dbReference type="InterPro" id="IPR036186">
    <property type="entry name" value="Serpin_sf"/>
</dbReference>
<dbReference type="InterPro" id="IPR000215">
    <property type="entry name" value="Serpin_fam"/>
</dbReference>
<reference evidence="4" key="1">
    <citation type="journal article" date="2018" name="Parasite">
        <title>Identification and partial characterization of a novel serpin from Eudiplozoon nipponicum (Monogenea, Polyopisthocotylea).</title>
        <authorList>
            <person name="Roudnicky P."/>
            <person name="Vorel J."/>
            <person name="Ilgova J."/>
            <person name="Benovics M."/>
            <person name="Norek A."/>
            <person name="Jedlickova L."/>
            <person name="Mikes L."/>
            <person name="Potesil D."/>
            <person name="Zdrahal Z."/>
            <person name="Dvorak J."/>
            <person name="Gelnar M."/>
            <person name="Kasny M."/>
        </authorList>
    </citation>
    <scope>NUCLEOTIDE SEQUENCE</scope>
</reference>
<feature type="domain" description="Serpin" evidence="3">
    <location>
        <begin position="16"/>
        <end position="395"/>
    </location>
</feature>
<dbReference type="InterPro" id="IPR023795">
    <property type="entry name" value="Serpin_CS"/>
</dbReference>
<dbReference type="SMART" id="SM00093">
    <property type="entry name" value="SERPIN"/>
    <property type="match status" value="1"/>
</dbReference>
<dbReference type="AlphaFoldDB" id="A0A2I8B5V4"/>
<dbReference type="Pfam" id="PF00079">
    <property type="entry name" value="Serpin"/>
    <property type="match status" value="1"/>
</dbReference>
<comment type="similarity">
    <text evidence="1 2">Belongs to the serpin family.</text>
</comment>
<dbReference type="PANTHER" id="PTHR11461">
    <property type="entry name" value="SERINE PROTEASE INHIBITOR, SERPIN"/>
    <property type="match status" value="1"/>
</dbReference>
<dbReference type="Gene3D" id="3.30.497.10">
    <property type="entry name" value="Antithrombin, subunit I, domain 2"/>
    <property type="match status" value="1"/>
</dbReference>
<evidence type="ECO:0000259" key="3">
    <source>
        <dbReference type="SMART" id="SM00093"/>
    </source>
</evidence>
<dbReference type="InterPro" id="IPR042178">
    <property type="entry name" value="Serpin_sf_1"/>
</dbReference>
<dbReference type="GO" id="GO:0004867">
    <property type="term" value="F:serine-type endopeptidase inhibitor activity"/>
    <property type="evidence" value="ECO:0007669"/>
    <property type="project" value="InterPro"/>
</dbReference>
<evidence type="ECO:0000256" key="2">
    <source>
        <dbReference type="RuleBase" id="RU000411"/>
    </source>
</evidence>
<dbReference type="Gene3D" id="2.30.39.10">
    <property type="entry name" value="Alpha-1-antitrypsin, domain 1"/>
    <property type="match status" value="1"/>
</dbReference>
<organism evidence="4">
    <name type="scientific">Eudiplozoon nipponicum</name>
    <name type="common">Flatworm</name>
    <name type="synonym">Diplozoon nipponicum</name>
    <dbReference type="NCBI Taxonomy" id="116851"/>
    <lineage>
        <taxon>Eukaryota</taxon>
        <taxon>Metazoa</taxon>
        <taxon>Spiralia</taxon>
        <taxon>Lophotrochozoa</taxon>
        <taxon>Platyhelminthes</taxon>
        <taxon>Monogenea</taxon>
        <taxon>Polyopisthocotylea</taxon>
        <taxon>Mazocraeidea</taxon>
        <taxon>Diplozoidae</taxon>
        <taxon>Eudiplozoon</taxon>
    </lineage>
</organism>
<dbReference type="PROSITE" id="PS00284">
    <property type="entry name" value="SERPIN"/>
    <property type="match status" value="1"/>
</dbReference>
<dbReference type="InterPro" id="IPR042185">
    <property type="entry name" value="Serpin_sf_2"/>
</dbReference>
<dbReference type="EMBL" id="MF288891">
    <property type="protein sequence ID" value="AUT13179.1"/>
    <property type="molecule type" value="mRNA"/>
</dbReference>
<dbReference type="InterPro" id="IPR023796">
    <property type="entry name" value="Serpin_dom"/>
</dbReference>
<accession>A0A2I8B5V4</accession>
<dbReference type="GO" id="GO:0005615">
    <property type="term" value="C:extracellular space"/>
    <property type="evidence" value="ECO:0007669"/>
    <property type="project" value="InterPro"/>
</dbReference>
<dbReference type="PANTHER" id="PTHR11461:SF211">
    <property type="entry name" value="GH10112P-RELATED"/>
    <property type="match status" value="1"/>
</dbReference>
<evidence type="ECO:0000256" key="1">
    <source>
        <dbReference type="ARBA" id="ARBA00009500"/>
    </source>
</evidence>
<sequence length="399" mass="44652">MCACPNSNLELVKFSVEFYSQFLQLPSQCDRNVFICPFSVYAALGLLLAGSNGQTKDEILTALGLSKDSIINPVEFIQELLESHLLPHGKATLLCTNFVFSEVKFSPLENYLNVVKTHLGAHHESLPFVSNSTEALTRINECVSKKTMGMIEQLLKPESVHSLTRLMLINVMYFKGMWMQKFDAAETVAGQFTRLDNSKKDIPFMRNKAIFGYGLLPELQSTAAVFHFHDDSNRRLRMLVILPNKVDGLKHLLKQLCQKKPGTDKLWLTEVLQKEFNEDEVNVIMPRFKLGGEDTLELKEILKQMGIVSVFDENTADLSAICEIPGLFASSAKHMAVLEVNEEGAEAAASTAIEIAFFCVPVERNFFVDHPFFVAILSANQNCNVPLFLGHCVDPEPSK</sequence>
<dbReference type="SUPFAM" id="SSF56574">
    <property type="entry name" value="Serpins"/>
    <property type="match status" value="1"/>
</dbReference>
<name>A0A2I8B5V4_EUDNI</name>
<evidence type="ECO:0000313" key="4">
    <source>
        <dbReference type="EMBL" id="AUT13179.1"/>
    </source>
</evidence>